<reference evidence="1" key="1">
    <citation type="journal article" date="2023" name="Mol. Phylogenet. Evol.">
        <title>Genome-scale phylogeny and comparative genomics of the fungal order Sordariales.</title>
        <authorList>
            <person name="Hensen N."/>
            <person name="Bonometti L."/>
            <person name="Westerberg I."/>
            <person name="Brannstrom I.O."/>
            <person name="Guillou S."/>
            <person name="Cros-Aarteil S."/>
            <person name="Calhoun S."/>
            <person name="Haridas S."/>
            <person name="Kuo A."/>
            <person name="Mondo S."/>
            <person name="Pangilinan J."/>
            <person name="Riley R."/>
            <person name="LaButti K."/>
            <person name="Andreopoulos B."/>
            <person name="Lipzen A."/>
            <person name="Chen C."/>
            <person name="Yan M."/>
            <person name="Daum C."/>
            <person name="Ng V."/>
            <person name="Clum A."/>
            <person name="Steindorff A."/>
            <person name="Ohm R.A."/>
            <person name="Martin F."/>
            <person name="Silar P."/>
            <person name="Natvig D.O."/>
            <person name="Lalanne C."/>
            <person name="Gautier V."/>
            <person name="Ament-Velasquez S.L."/>
            <person name="Kruys A."/>
            <person name="Hutchinson M.I."/>
            <person name="Powell A.J."/>
            <person name="Barry K."/>
            <person name="Miller A.N."/>
            <person name="Grigoriev I.V."/>
            <person name="Debuchy R."/>
            <person name="Gladieux P."/>
            <person name="Hiltunen Thoren M."/>
            <person name="Johannesson H."/>
        </authorList>
    </citation>
    <scope>NUCLEOTIDE SEQUENCE</scope>
    <source>
        <strain evidence="1">CBS 315.58</strain>
    </source>
</reference>
<comment type="caution">
    <text evidence="1">The sequence shown here is derived from an EMBL/GenBank/DDBJ whole genome shotgun (WGS) entry which is preliminary data.</text>
</comment>
<name>A0AAN6XAQ5_9PEZI</name>
<gene>
    <name evidence="1" type="ORF">QBC40DRAFT_289514</name>
</gene>
<dbReference type="EMBL" id="MU864023">
    <property type="protein sequence ID" value="KAK4195152.1"/>
    <property type="molecule type" value="Genomic_DNA"/>
</dbReference>
<dbReference type="Proteomes" id="UP001303160">
    <property type="component" value="Unassembled WGS sequence"/>
</dbReference>
<proteinExistence type="predicted"/>
<sequence>MLLRLKNAYLSVYAMFRAAGITQPVNLVSVRRTVEVGRSGWHSDLDHFEATISSRTPITITQAETVSYKLVTLLRDSCRFEGSYEADADSIQRQFEFTSRTKLLEQHKSVGICRKKVYRWRDALRDLHTKLAATAMSGTQKQMGLMTLMAQAWSVYVAVCNEVNGHKLYNSLQLFCLTFMSYMLIRSSWIIAFIGFGIAASCCENAYMFYMEYQAANLKEIIRLLEDSMNEVPGLYKRAQSVERHIAWELKNGCILPSSLLDFITSACNILREPTKAQRKSRMNEMVPKWIELLGPSNRPDLRSSSDADMRMCNLMNDIADLLWLDCPETPRWGS</sequence>
<evidence type="ECO:0000313" key="1">
    <source>
        <dbReference type="EMBL" id="KAK4195152.1"/>
    </source>
</evidence>
<dbReference type="AlphaFoldDB" id="A0AAN6XAQ5"/>
<keyword evidence="2" id="KW-1185">Reference proteome</keyword>
<reference evidence="1" key="2">
    <citation type="submission" date="2023-05" db="EMBL/GenBank/DDBJ databases">
        <authorList>
            <consortium name="Lawrence Berkeley National Laboratory"/>
            <person name="Steindorff A."/>
            <person name="Hensen N."/>
            <person name="Bonometti L."/>
            <person name="Westerberg I."/>
            <person name="Brannstrom I.O."/>
            <person name="Guillou S."/>
            <person name="Cros-Aarteil S."/>
            <person name="Calhoun S."/>
            <person name="Haridas S."/>
            <person name="Kuo A."/>
            <person name="Mondo S."/>
            <person name="Pangilinan J."/>
            <person name="Riley R."/>
            <person name="Labutti K."/>
            <person name="Andreopoulos B."/>
            <person name="Lipzen A."/>
            <person name="Chen C."/>
            <person name="Yanf M."/>
            <person name="Daum C."/>
            <person name="Ng V."/>
            <person name="Clum A."/>
            <person name="Ohm R."/>
            <person name="Martin F."/>
            <person name="Silar P."/>
            <person name="Natvig D."/>
            <person name="Lalanne C."/>
            <person name="Gautier V."/>
            <person name="Ament-Velasquez S.L."/>
            <person name="Kruys A."/>
            <person name="Hutchinson M.I."/>
            <person name="Powell A.J."/>
            <person name="Barry K."/>
            <person name="Miller A.N."/>
            <person name="Grigoriev I.V."/>
            <person name="Debuchy R."/>
            <person name="Gladieux P."/>
            <person name="Thoren M.H."/>
            <person name="Johannesson H."/>
        </authorList>
    </citation>
    <scope>NUCLEOTIDE SEQUENCE</scope>
    <source>
        <strain evidence="1">CBS 315.58</strain>
    </source>
</reference>
<organism evidence="1 2">
    <name type="scientific">Triangularia verruculosa</name>
    <dbReference type="NCBI Taxonomy" id="2587418"/>
    <lineage>
        <taxon>Eukaryota</taxon>
        <taxon>Fungi</taxon>
        <taxon>Dikarya</taxon>
        <taxon>Ascomycota</taxon>
        <taxon>Pezizomycotina</taxon>
        <taxon>Sordariomycetes</taxon>
        <taxon>Sordariomycetidae</taxon>
        <taxon>Sordariales</taxon>
        <taxon>Podosporaceae</taxon>
        <taxon>Triangularia</taxon>
    </lineage>
</organism>
<evidence type="ECO:0000313" key="2">
    <source>
        <dbReference type="Proteomes" id="UP001303160"/>
    </source>
</evidence>
<protein>
    <submittedName>
        <fullName evidence="1">Uncharacterized protein</fullName>
    </submittedName>
</protein>
<accession>A0AAN6XAQ5</accession>